<dbReference type="Proteomes" id="UP000423525">
    <property type="component" value="Chromosome"/>
</dbReference>
<feature type="signal peptide" evidence="1">
    <location>
        <begin position="1"/>
        <end position="28"/>
    </location>
</feature>
<gene>
    <name evidence="2" type="ORF">FRC0190_00466</name>
</gene>
<dbReference type="KEGG" id="crf:FRC0190_00466"/>
<keyword evidence="1" id="KW-0732">Signal</keyword>
<organism evidence="2 3">
    <name type="scientific">Corynebacterium rouxii</name>
    <dbReference type="NCBI Taxonomy" id="2719119"/>
    <lineage>
        <taxon>Bacteria</taxon>
        <taxon>Bacillati</taxon>
        <taxon>Actinomycetota</taxon>
        <taxon>Actinomycetes</taxon>
        <taxon>Mycobacteriales</taxon>
        <taxon>Corynebacteriaceae</taxon>
        <taxon>Corynebacterium</taxon>
    </lineage>
</organism>
<dbReference type="EMBL" id="LR738855">
    <property type="protein sequence ID" value="VZH84441.1"/>
    <property type="molecule type" value="Genomic_DNA"/>
</dbReference>
<proteinExistence type="predicted"/>
<evidence type="ECO:0000256" key="1">
    <source>
        <dbReference type="SAM" id="SignalP"/>
    </source>
</evidence>
<name>A0A6I8ME35_9CORY</name>
<evidence type="ECO:0008006" key="4">
    <source>
        <dbReference type="Google" id="ProtNLM"/>
    </source>
</evidence>
<dbReference type="RefSeq" id="WP_232053056.1">
    <property type="nucleotide sequence ID" value="NZ_CP168248.1"/>
</dbReference>
<sequence length="250" mass="26570">MSSIFRRFSAGVLASVIAAGVSISPAVAETSVDITAGDGGIVQKDCATGVEYVRVDSSGLENSKACFFLTKPTGWVAVNITGSYGIVNRLKVPVSVAFKLPDGQVYWQRVIEPGKLQSIDVDNNLSTVVEIQVTPVATSAGAATGDLTINTANPHVVSLRSAGRNAAGKTLRLSWAGVELTSLDRNSGFNDRPPASRALYHAQQQLDANPDAVIWLLTLDKLEESSELWKVIKANRDGVDNYVASLRKGI</sequence>
<accession>A0A6I8ME35</accession>
<feature type="chain" id="PRO_5026166768" description="Secreted protein" evidence="1">
    <location>
        <begin position="29"/>
        <end position="250"/>
    </location>
</feature>
<protein>
    <recommendedName>
        <fullName evidence="4">Secreted protein</fullName>
    </recommendedName>
</protein>
<dbReference type="AlphaFoldDB" id="A0A6I8ME35"/>
<evidence type="ECO:0000313" key="2">
    <source>
        <dbReference type="EMBL" id="VZH84441.1"/>
    </source>
</evidence>
<evidence type="ECO:0000313" key="3">
    <source>
        <dbReference type="Proteomes" id="UP000423525"/>
    </source>
</evidence>
<reference evidence="2 3" key="1">
    <citation type="submission" date="2019-11" db="EMBL/GenBank/DDBJ databases">
        <authorList>
            <person name="Brisse S."/>
        </authorList>
    </citation>
    <scope>NUCLEOTIDE SEQUENCE [LARGE SCALE GENOMIC DNA]</scope>
    <source>
        <strain evidence="2">FRC0190</strain>
    </source>
</reference>